<dbReference type="Proteomes" id="UP000830671">
    <property type="component" value="Chromosome 6"/>
</dbReference>
<dbReference type="GeneID" id="73346936"/>
<dbReference type="EMBL" id="CP019478">
    <property type="protein sequence ID" value="UQC87463.1"/>
    <property type="molecule type" value="Genomic_DNA"/>
</dbReference>
<dbReference type="KEGG" id="clup:CLUP02_12968"/>
<dbReference type="RefSeq" id="XP_049149072.1">
    <property type="nucleotide sequence ID" value="XM_049291926.1"/>
</dbReference>
<organism evidence="1 2">
    <name type="scientific">Colletotrichum lupini</name>
    <dbReference type="NCBI Taxonomy" id="145971"/>
    <lineage>
        <taxon>Eukaryota</taxon>
        <taxon>Fungi</taxon>
        <taxon>Dikarya</taxon>
        <taxon>Ascomycota</taxon>
        <taxon>Pezizomycotina</taxon>
        <taxon>Sordariomycetes</taxon>
        <taxon>Hypocreomycetidae</taxon>
        <taxon>Glomerellales</taxon>
        <taxon>Glomerellaceae</taxon>
        <taxon>Colletotrichum</taxon>
        <taxon>Colletotrichum acutatum species complex</taxon>
    </lineage>
</organism>
<sequence>MPQRERVAKGSMEAHVSVEEEVTHLVTAFDHTFPTKLFYEAENCHPISRSVFEKCVVITRTLHVIVIDIKQYRDTELQEYGRKCIWLFFRVHYIKEYRHQCGMSGKALVGGPSSAPLRRRSRIGIPNLRSPNSSTSIFLISSQYHINQITEGWPSWLWRQVKVSSTSVSWWGNPREFESRPFHFAVL</sequence>
<gene>
    <name evidence="1" type="ORF">CLUP02_12968</name>
</gene>
<name>A0A9Q8T1F8_9PEZI</name>
<accession>A0A9Q8T1F8</accession>
<dbReference type="AlphaFoldDB" id="A0A9Q8T1F8"/>
<protein>
    <submittedName>
        <fullName evidence="1">Uncharacterized protein</fullName>
    </submittedName>
</protein>
<evidence type="ECO:0000313" key="1">
    <source>
        <dbReference type="EMBL" id="UQC87463.1"/>
    </source>
</evidence>
<evidence type="ECO:0000313" key="2">
    <source>
        <dbReference type="Proteomes" id="UP000830671"/>
    </source>
</evidence>
<keyword evidence="2" id="KW-1185">Reference proteome</keyword>
<proteinExistence type="predicted"/>
<reference evidence="1" key="1">
    <citation type="journal article" date="2021" name="Mol. Plant Microbe Interact.">
        <title>Complete Genome Sequence of the Plant-Pathogenic Fungus Colletotrichum lupini.</title>
        <authorList>
            <person name="Baroncelli R."/>
            <person name="Pensec F."/>
            <person name="Da Lio D."/>
            <person name="Boufleur T."/>
            <person name="Vicente I."/>
            <person name="Sarrocco S."/>
            <person name="Picot A."/>
            <person name="Baraldi E."/>
            <person name="Sukno S."/>
            <person name="Thon M."/>
            <person name="Le Floch G."/>
        </authorList>
    </citation>
    <scope>NUCLEOTIDE SEQUENCE</scope>
    <source>
        <strain evidence="1">IMI 504893</strain>
    </source>
</reference>